<dbReference type="EMBL" id="MFJX01000013">
    <property type="protein sequence ID" value="OGG31364.1"/>
    <property type="molecule type" value="Genomic_DNA"/>
</dbReference>
<keyword evidence="1" id="KW-1133">Transmembrane helix</keyword>
<accession>A0A1F6B347</accession>
<proteinExistence type="predicted"/>
<protein>
    <recommendedName>
        <fullName evidence="4">LytR/CpsA/Psr regulator C-terminal domain-containing protein</fullName>
    </recommendedName>
</protein>
<gene>
    <name evidence="2" type="ORF">A3A63_02265</name>
</gene>
<dbReference type="AlphaFoldDB" id="A0A1F6B347"/>
<evidence type="ECO:0000313" key="3">
    <source>
        <dbReference type="Proteomes" id="UP000176450"/>
    </source>
</evidence>
<comment type="caution">
    <text evidence="2">The sequence shown here is derived from an EMBL/GenBank/DDBJ whole genome shotgun (WGS) entry which is preliminary data.</text>
</comment>
<dbReference type="Proteomes" id="UP000176450">
    <property type="component" value="Unassembled WGS sequence"/>
</dbReference>
<evidence type="ECO:0000313" key="2">
    <source>
        <dbReference type="EMBL" id="OGG31364.1"/>
    </source>
</evidence>
<reference evidence="2 3" key="1">
    <citation type="journal article" date="2016" name="Nat. Commun.">
        <title>Thousands of microbial genomes shed light on interconnected biogeochemical processes in an aquifer system.</title>
        <authorList>
            <person name="Anantharaman K."/>
            <person name="Brown C.T."/>
            <person name="Hug L.A."/>
            <person name="Sharon I."/>
            <person name="Castelle C.J."/>
            <person name="Probst A.J."/>
            <person name="Thomas B.C."/>
            <person name="Singh A."/>
            <person name="Wilkins M.J."/>
            <person name="Karaoz U."/>
            <person name="Brodie E.L."/>
            <person name="Williams K.H."/>
            <person name="Hubbard S.S."/>
            <person name="Banfield J.F."/>
        </authorList>
    </citation>
    <scope>NUCLEOTIDE SEQUENCE [LARGE SCALE GENOMIC DNA]</scope>
</reference>
<name>A0A1F6B347_9BACT</name>
<sequence length="242" mass="26257">MALEAPEIPKFPPIKKEYMVVVALIIFAVVPSVFFYTQYQMAKQRLANPAQFAAEEGKKLVDAVSKLMTLPGDEVPTVATVNDKEKLKNQPFFANTENGDKVLIYTNAKKAILYRPSINKIIDVAPVNIGPTNASESAQIAAVATPAVPAVKFVLRNGTNIVGLTKKLETELKGIMKNADIIDKDNAKRRDYEKSIIIDIKGNKAAQAAQIAKDVSIIVGSMPEGESTPSADFLVILGTDKK</sequence>
<feature type="transmembrane region" description="Helical" evidence="1">
    <location>
        <begin position="18"/>
        <end position="36"/>
    </location>
</feature>
<evidence type="ECO:0008006" key="4">
    <source>
        <dbReference type="Google" id="ProtNLM"/>
    </source>
</evidence>
<organism evidence="2 3">
    <name type="scientific">Candidatus Gottesmanbacteria bacterium RIFCSPLOWO2_01_FULL_46_9</name>
    <dbReference type="NCBI Taxonomy" id="1798394"/>
    <lineage>
        <taxon>Bacteria</taxon>
        <taxon>Candidatus Gottesmaniibacteriota</taxon>
    </lineage>
</organism>
<evidence type="ECO:0000256" key="1">
    <source>
        <dbReference type="SAM" id="Phobius"/>
    </source>
</evidence>
<keyword evidence="1" id="KW-0472">Membrane</keyword>
<keyword evidence="1" id="KW-0812">Transmembrane</keyword>